<proteinExistence type="predicted"/>
<gene>
    <name evidence="1" type="ORF">CDAR_194641</name>
</gene>
<reference evidence="1 2" key="1">
    <citation type="submission" date="2021-06" db="EMBL/GenBank/DDBJ databases">
        <title>Caerostris darwini draft genome.</title>
        <authorList>
            <person name="Kono N."/>
            <person name="Arakawa K."/>
        </authorList>
    </citation>
    <scope>NUCLEOTIDE SEQUENCE [LARGE SCALE GENOMIC DNA]</scope>
</reference>
<protein>
    <submittedName>
        <fullName evidence="1">Uncharacterized protein</fullName>
    </submittedName>
</protein>
<evidence type="ECO:0000313" key="2">
    <source>
        <dbReference type="Proteomes" id="UP001054837"/>
    </source>
</evidence>
<comment type="caution">
    <text evidence="1">The sequence shown here is derived from an EMBL/GenBank/DDBJ whole genome shotgun (WGS) entry which is preliminary data.</text>
</comment>
<organism evidence="1 2">
    <name type="scientific">Caerostris darwini</name>
    <dbReference type="NCBI Taxonomy" id="1538125"/>
    <lineage>
        <taxon>Eukaryota</taxon>
        <taxon>Metazoa</taxon>
        <taxon>Ecdysozoa</taxon>
        <taxon>Arthropoda</taxon>
        <taxon>Chelicerata</taxon>
        <taxon>Arachnida</taxon>
        <taxon>Araneae</taxon>
        <taxon>Araneomorphae</taxon>
        <taxon>Entelegynae</taxon>
        <taxon>Araneoidea</taxon>
        <taxon>Araneidae</taxon>
        <taxon>Caerostris</taxon>
    </lineage>
</organism>
<dbReference type="AlphaFoldDB" id="A0AAV4X8Y5"/>
<keyword evidence="2" id="KW-1185">Reference proteome</keyword>
<name>A0AAV4X8Y5_9ARAC</name>
<sequence length="94" mass="10873">MLHLQKKQPMKPGDYLLCYLPHIQQAAENPIFPAVIISDEATFSPSVTFGLMRIHMSMRKDISLIFELPLCTIKPIYSTYSFNRESLFPMPRQV</sequence>
<accession>A0AAV4X8Y5</accession>
<dbReference type="EMBL" id="BPLQ01015713">
    <property type="protein sequence ID" value="GIY90421.1"/>
    <property type="molecule type" value="Genomic_DNA"/>
</dbReference>
<evidence type="ECO:0000313" key="1">
    <source>
        <dbReference type="EMBL" id="GIY90421.1"/>
    </source>
</evidence>
<dbReference type="Proteomes" id="UP001054837">
    <property type="component" value="Unassembled WGS sequence"/>
</dbReference>